<sequence length="106" mass="11717">MLTVAETPAFAKLWPDYWSADEHGDFCAWIAANPLAGDVVPGTGGVRKVRWTRSASGKRGGVRVVYYNRVAEGRIWLLLIYAKSAQDNLPAHVLKAAKEMLHHAED</sequence>
<dbReference type="InterPro" id="IPR009387">
    <property type="entry name" value="HigB-2"/>
</dbReference>
<comment type="caution">
    <text evidence="1">The sequence shown here is derived from an EMBL/GenBank/DDBJ whole genome shotgun (WGS) entry which is preliminary data.</text>
</comment>
<protein>
    <submittedName>
        <fullName evidence="1">Transcriptional regulator</fullName>
    </submittedName>
</protein>
<reference evidence="1 2" key="1">
    <citation type="journal article" date="2020" name="Microorganisms">
        <title>Osmotic Adaptation and Compatible Solute Biosynthesis of Phototrophic Bacteria as Revealed from Genome Analyses.</title>
        <authorList>
            <person name="Imhoff J.F."/>
            <person name="Rahn T."/>
            <person name="Kunzel S."/>
            <person name="Keller A."/>
            <person name="Neulinger S.C."/>
        </authorList>
    </citation>
    <scope>NUCLEOTIDE SEQUENCE [LARGE SCALE GENOMIC DNA]</scope>
    <source>
        <strain evidence="1 2">DSM 6210</strain>
    </source>
</reference>
<keyword evidence="2" id="KW-1185">Reference proteome</keyword>
<name>A0ABS1CPE1_9GAMM</name>
<accession>A0ABS1CPE1</accession>
<dbReference type="PIRSF" id="PIRSF039032">
    <property type="entry name" value="HigB-2"/>
    <property type="match status" value="1"/>
</dbReference>
<dbReference type="RefSeq" id="WP_200241352.1">
    <property type="nucleotide sequence ID" value="NZ_NRRV01000073.1"/>
</dbReference>
<proteinExistence type="predicted"/>
<evidence type="ECO:0000313" key="2">
    <source>
        <dbReference type="Proteomes" id="UP000748752"/>
    </source>
</evidence>
<dbReference type="Proteomes" id="UP000748752">
    <property type="component" value="Unassembled WGS sequence"/>
</dbReference>
<evidence type="ECO:0000313" key="1">
    <source>
        <dbReference type="EMBL" id="MBK1633236.1"/>
    </source>
</evidence>
<dbReference type="EMBL" id="NRRV01000073">
    <property type="protein sequence ID" value="MBK1633236.1"/>
    <property type="molecule type" value="Genomic_DNA"/>
</dbReference>
<organism evidence="1 2">
    <name type="scientific">Thiohalocapsa halophila</name>
    <dbReference type="NCBI Taxonomy" id="69359"/>
    <lineage>
        <taxon>Bacteria</taxon>
        <taxon>Pseudomonadati</taxon>
        <taxon>Pseudomonadota</taxon>
        <taxon>Gammaproteobacteria</taxon>
        <taxon>Chromatiales</taxon>
        <taxon>Chromatiaceae</taxon>
        <taxon>Thiohalocapsa</taxon>
    </lineage>
</organism>
<gene>
    <name evidence="1" type="ORF">CKO31_21265</name>
</gene>